<feature type="domain" description="Lon proteolytic" evidence="1">
    <location>
        <begin position="326"/>
        <end position="383"/>
    </location>
</feature>
<dbReference type="Pfam" id="PF05362">
    <property type="entry name" value="Lon_C"/>
    <property type="match status" value="1"/>
</dbReference>
<reference evidence="2 3" key="1">
    <citation type="submission" date="2021-06" db="EMBL/GenBank/DDBJ databases">
        <authorList>
            <person name="Kallberg Y."/>
            <person name="Tangrot J."/>
            <person name="Rosling A."/>
        </authorList>
    </citation>
    <scope>NUCLEOTIDE SEQUENCE [LARGE SCALE GENOMIC DNA]</scope>
    <source>
        <strain evidence="2 3">120-4 pot B 10/14</strain>
    </source>
</reference>
<evidence type="ECO:0000313" key="3">
    <source>
        <dbReference type="Proteomes" id="UP000789901"/>
    </source>
</evidence>
<name>A0ABM8W131_GIGMA</name>
<protein>
    <submittedName>
        <fullName evidence="2">29283_t:CDS:1</fullName>
    </submittedName>
</protein>
<evidence type="ECO:0000259" key="1">
    <source>
        <dbReference type="Pfam" id="PF05362"/>
    </source>
</evidence>
<dbReference type="PANTHER" id="PTHR10046">
    <property type="entry name" value="ATP DEPENDENT LON PROTEASE FAMILY MEMBER"/>
    <property type="match status" value="1"/>
</dbReference>
<dbReference type="Proteomes" id="UP000789901">
    <property type="component" value="Unassembled WGS sequence"/>
</dbReference>
<dbReference type="InterPro" id="IPR014721">
    <property type="entry name" value="Ribsml_uS5_D2-typ_fold_subgr"/>
</dbReference>
<dbReference type="Gene3D" id="3.30.230.10">
    <property type="match status" value="1"/>
</dbReference>
<gene>
    <name evidence="2" type="ORF">GMARGA_LOCUS2043</name>
</gene>
<dbReference type="EMBL" id="CAJVQB010000601">
    <property type="protein sequence ID" value="CAG8497756.1"/>
    <property type="molecule type" value="Genomic_DNA"/>
</dbReference>
<sequence length="392" mass="44845">MNSETLLIKSLNKEKKIKQKAQTEKISKNFSWVLFFAGEEYNQELAQQKIPEKNIIDFAKFGSEKGDQELEQSLLPVFDHQQNTELFSDKIDLSNYILIATSATPDISQLSPPLVSRLECINHGKNDPRPYFKEVRPELIALAEKHLQECEKAKSFLAAIDAKKHNSLIYDNEKSLKEKGYNENLTIEQIKNLKEEKRVGVVKELGIIDNKENNLKNHEIERGRCSDTLSFLTPSITSVTHQNFPNLLTKDQSNFFHTFQNEIVGGESGTLSLYLALLSAYHQKPISQNVAATGFLNIGNYEQLNHCPWCFREEIAKNPNKNLTQHKISPVGGLEYKVPAAVEAGVKKLILSVEQKENYEKNVPQEIRKKLTVYYVKDVEELEKLFWEGEFS</sequence>
<keyword evidence="3" id="KW-1185">Reference proteome</keyword>
<accession>A0ABM8W131</accession>
<proteinExistence type="predicted"/>
<dbReference type="InterPro" id="IPR008269">
    <property type="entry name" value="Lon_proteolytic"/>
</dbReference>
<comment type="caution">
    <text evidence="2">The sequence shown here is derived from an EMBL/GenBank/DDBJ whole genome shotgun (WGS) entry which is preliminary data.</text>
</comment>
<evidence type="ECO:0000313" key="2">
    <source>
        <dbReference type="EMBL" id="CAG8497756.1"/>
    </source>
</evidence>
<organism evidence="2 3">
    <name type="scientific">Gigaspora margarita</name>
    <dbReference type="NCBI Taxonomy" id="4874"/>
    <lineage>
        <taxon>Eukaryota</taxon>
        <taxon>Fungi</taxon>
        <taxon>Fungi incertae sedis</taxon>
        <taxon>Mucoromycota</taxon>
        <taxon>Glomeromycotina</taxon>
        <taxon>Glomeromycetes</taxon>
        <taxon>Diversisporales</taxon>
        <taxon>Gigasporaceae</taxon>
        <taxon>Gigaspora</taxon>
    </lineage>
</organism>
<dbReference type="InterPro" id="IPR027065">
    <property type="entry name" value="Lon_Prtase"/>
</dbReference>